<dbReference type="AlphaFoldDB" id="A0A7D5QGP5"/>
<dbReference type="PANTHER" id="PTHR23523:SF2">
    <property type="entry name" value="2-NITROIMIDAZOLE TRANSPORTER"/>
    <property type="match status" value="1"/>
</dbReference>
<keyword evidence="1" id="KW-1133">Transmembrane helix</keyword>
<dbReference type="InterPro" id="IPR036259">
    <property type="entry name" value="MFS_trans_sf"/>
</dbReference>
<protein>
    <submittedName>
        <fullName evidence="3">MFS transporter</fullName>
    </submittedName>
</protein>
<feature type="transmembrane region" description="Helical" evidence="1">
    <location>
        <begin position="172"/>
        <end position="191"/>
    </location>
</feature>
<feature type="transmembrane region" description="Helical" evidence="1">
    <location>
        <begin position="104"/>
        <end position="129"/>
    </location>
</feature>
<keyword evidence="4" id="KW-1185">Reference proteome</keyword>
<name>A0A7D5QGP5_9EURY</name>
<keyword evidence="1" id="KW-0472">Membrane</keyword>
<feature type="transmembrane region" description="Helical" evidence="1">
    <location>
        <begin position="141"/>
        <end position="160"/>
    </location>
</feature>
<reference evidence="3 4" key="1">
    <citation type="submission" date="2020-06" db="EMBL/GenBank/DDBJ databases">
        <title>NJ-3-1, isolated from saline soil.</title>
        <authorList>
            <person name="Cui H.L."/>
            <person name="Shi X."/>
        </authorList>
    </citation>
    <scope>NUCLEOTIDE SEQUENCE [LARGE SCALE GENOMIC DNA]</scope>
    <source>
        <strain evidence="3 4">NJ-3-1</strain>
    </source>
</reference>
<dbReference type="InterPro" id="IPR011701">
    <property type="entry name" value="MFS"/>
</dbReference>
<evidence type="ECO:0000256" key="1">
    <source>
        <dbReference type="SAM" id="Phobius"/>
    </source>
</evidence>
<dbReference type="InterPro" id="IPR052524">
    <property type="entry name" value="MFS_Cyanate_Porter"/>
</dbReference>
<dbReference type="GO" id="GO:0022857">
    <property type="term" value="F:transmembrane transporter activity"/>
    <property type="evidence" value="ECO:0007669"/>
    <property type="project" value="InterPro"/>
</dbReference>
<dbReference type="Proteomes" id="UP000509626">
    <property type="component" value="Chromosome"/>
</dbReference>
<feature type="transmembrane region" description="Helical" evidence="1">
    <location>
        <begin position="52"/>
        <end position="72"/>
    </location>
</feature>
<gene>
    <name evidence="3" type="ORF">HUG12_10980</name>
</gene>
<dbReference type="KEGG" id="halu:HUG12_10980"/>
<dbReference type="Gene3D" id="1.20.1250.20">
    <property type="entry name" value="MFS general substrate transporter like domains"/>
    <property type="match status" value="2"/>
</dbReference>
<feature type="transmembrane region" description="Helical" evidence="1">
    <location>
        <begin position="265"/>
        <end position="282"/>
    </location>
</feature>
<dbReference type="SUPFAM" id="SSF103473">
    <property type="entry name" value="MFS general substrate transporter"/>
    <property type="match status" value="1"/>
</dbReference>
<organism evidence="3 4">
    <name type="scientific">Halorarum salinum</name>
    <dbReference type="NCBI Taxonomy" id="2743089"/>
    <lineage>
        <taxon>Archaea</taxon>
        <taxon>Methanobacteriati</taxon>
        <taxon>Methanobacteriota</taxon>
        <taxon>Stenosarchaea group</taxon>
        <taxon>Halobacteria</taxon>
        <taxon>Halobacteriales</taxon>
        <taxon>Haloferacaceae</taxon>
        <taxon>Halorarum</taxon>
    </lineage>
</organism>
<evidence type="ECO:0000259" key="2">
    <source>
        <dbReference type="PROSITE" id="PS50850"/>
    </source>
</evidence>
<feature type="transmembrane region" description="Helical" evidence="1">
    <location>
        <begin position="313"/>
        <end position="332"/>
    </location>
</feature>
<feature type="domain" description="Major facilitator superfamily (MFS) profile" evidence="2">
    <location>
        <begin position="14"/>
        <end position="405"/>
    </location>
</feature>
<dbReference type="RefSeq" id="WP_179268807.1">
    <property type="nucleotide sequence ID" value="NZ_CP058579.1"/>
</dbReference>
<dbReference type="PANTHER" id="PTHR23523">
    <property type="match status" value="1"/>
</dbReference>
<proteinExistence type="predicted"/>
<dbReference type="Pfam" id="PF07690">
    <property type="entry name" value="MFS_1"/>
    <property type="match status" value="1"/>
</dbReference>
<dbReference type="GeneID" id="56037989"/>
<sequence length="405" mass="42048">MGKLADETRHAYGLVVTASFGYTCLMFIWFSLPAYLSPIISEMGLTGTQAGVLVGAVPLTYIPLALFSGIIIDRVGPGRSLATGILIYGVAQIGRSIAQGFPSLLAFTLLIGVGATAITFGLPKLVSFLFPPERTGLPSSIYLIGASVGSAGVFSVGRPIFGPLLGGWRPLFFWSGLIAVGYAVIWFAVAWQAGIDDRTAEHDSSFSVDSISHDLGLILSHRELQLIVIIGTMYLFVNHGVQGWLPTILESRGLSPDRAGQTTSVFVAAVAVGILSVPAIADRYSARQAALITCGSITCIGIVGIVLGGVRFLMFAGVVVTGIGVGGLSPLIRAIPPDLDGVGARLTGTAMGFVFSVGEIGGFLGPVLIGTFHEVTGSFIPGLVILSTAGVVVVLAGGALRRMRE</sequence>
<dbReference type="InterPro" id="IPR020846">
    <property type="entry name" value="MFS_dom"/>
</dbReference>
<feature type="transmembrane region" description="Helical" evidence="1">
    <location>
        <begin position="12"/>
        <end position="32"/>
    </location>
</feature>
<feature type="transmembrane region" description="Helical" evidence="1">
    <location>
        <begin position="226"/>
        <end position="245"/>
    </location>
</feature>
<evidence type="ECO:0000313" key="4">
    <source>
        <dbReference type="Proteomes" id="UP000509626"/>
    </source>
</evidence>
<dbReference type="OrthoDB" id="268895at2157"/>
<feature type="transmembrane region" description="Helical" evidence="1">
    <location>
        <begin position="379"/>
        <end position="400"/>
    </location>
</feature>
<feature type="transmembrane region" description="Helical" evidence="1">
    <location>
        <begin position="289"/>
        <end position="307"/>
    </location>
</feature>
<keyword evidence="1" id="KW-0812">Transmembrane</keyword>
<feature type="transmembrane region" description="Helical" evidence="1">
    <location>
        <begin position="81"/>
        <end position="98"/>
    </location>
</feature>
<evidence type="ECO:0000313" key="3">
    <source>
        <dbReference type="EMBL" id="QLG62222.1"/>
    </source>
</evidence>
<accession>A0A7D5QGP5</accession>
<dbReference type="EMBL" id="CP058579">
    <property type="protein sequence ID" value="QLG62222.1"/>
    <property type="molecule type" value="Genomic_DNA"/>
</dbReference>
<dbReference type="PROSITE" id="PS50850">
    <property type="entry name" value="MFS"/>
    <property type="match status" value="1"/>
</dbReference>